<evidence type="ECO:0000313" key="3">
    <source>
        <dbReference type="Proteomes" id="UP000013827"/>
    </source>
</evidence>
<dbReference type="PaxDb" id="2903-EOD29088"/>
<organism evidence="2 3">
    <name type="scientific">Emiliania huxleyi (strain CCMP1516)</name>
    <dbReference type="NCBI Taxonomy" id="280463"/>
    <lineage>
        <taxon>Eukaryota</taxon>
        <taxon>Haptista</taxon>
        <taxon>Haptophyta</taxon>
        <taxon>Prymnesiophyceae</taxon>
        <taxon>Isochrysidales</taxon>
        <taxon>Noelaerhabdaceae</taxon>
        <taxon>Emiliania</taxon>
    </lineage>
</organism>
<dbReference type="EnsemblProtists" id="EOD29088">
    <property type="protein sequence ID" value="EOD29088"/>
    <property type="gene ID" value="EMIHUDRAFT_234180"/>
</dbReference>
<protein>
    <submittedName>
        <fullName evidence="2">Uncharacterized protein</fullName>
    </submittedName>
</protein>
<feature type="transmembrane region" description="Helical" evidence="1">
    <location>
        <begin position="212"/>
        <end position="231"/>
    </location>
</feature>
<reference evidence="3" key="1">
    <citation type="journal article" date="2013" name="Nature">
        <title>Pan genome of the phytoplankton Emiliania underpins its global distribution.</title>
        <authorList>
            <person name="Read B.A."/>
            <person name="Kegel J."/>
            <person name="Klute M.J."/>
            <person name="Kuo A."/>
            <person name="Lefebvre S.C."/>
            <person name="Maumus F."/>
            <person name="Mayer C."/>
            <person name="Miller J."/>
            <person name="Monier A."/>
            <person name="Salamov A."/>
            <person name="Young J."/>
            <person name="Aguilar M."/>
            <person name="Claverie J.M."/>
            <person name="Frickenhaus S."/>
            <person name="Gonzalez K."/>
            <person name="Herman E.K."/>
            <person name="Lin Y.C."/>
            <person name="Napier J."/>
            <person name="Ogata H."/>
            <person name="Sarno A.F."/>
            <person name="Shmutz J."/>
            <person name="Schroeder D."/>
            <person name="de Vargas C."/>
            <person name="Verret F."/>
            <person name="von Dassow P."/>
            <person name="Valentin K."/>
            <person name="Van de Peer Y."/>
            <person name="Wheeler G."/>
            <person name="Dacks J.B."/>
            <person name="Delwiche C.F."/>
            <person name="Dyhrman S.T."/>
            <person name="Glockner G."/>
            <person name="John U."/>
            <person name="Richards T."/>
            <person name="Worden A.Z."/>
            <person name="Zhang X."/>
            <person name="Grigoriev I.V."/>
            <person name="Allen A.E."/>
            <person name="Bidle K."/>
            <person name="Borodovsky M."/>
            <person name="Bowler C."/>
            <person name="Brownlee C."/>
            <person name="Cock J.M."/>
            <person name="Elias M."/>
            <person name="Gladyshev V.N."/>
            <person name="Groth M."/>
            <person name="Guda C."/>
            <person name="Hadaegh A."/>
            <person name="Iglesias-Rodriguez M.D."/>
            <person name="Jenkins J."/>
            <person name="Jones B.M."/>
            <person name="Lawson T."/>
            <person name="Leese F."/>
            <person name="Lindquist E."/>
            <person name="Lobanov A."/>
            <person name="Lomsadze A."/>
            <person name="Malik S.B."/>
            <person name="Marsh M.E."/>
            <person name="Mackinder L."/>
            <person name="Mock T."/>
            <person name="Mueller-Roeber B."/>
            <person name="Pagarete A."/>
            <person name="Parker M."/>
            <person name="Probert I."/>
            <person name="Quesneville H."/>
            <person name="Raines C."/>
            <person name="Rensing S.A."/>
            <person name="Riano-Pachon D.M."/>
            <person name="Richier S."/>
            <person name="Rokitta S."/>
            <person name="Shiraiwa Y."/>
            <person name="Soanes D.M."/>
            <person name="van der Giezen M."/>
            <person name="Wahlund T.M."/>
            <person name="Williams B."/>
            <person name="Wilson W."/>
            <person name="Wolfe G."/>
            <person name="Wurch L.L."/>
        </authorList>
    </citation>
    <scope>NUCLEOTIDE SEQUENCE</scope>
</reference>
<evidence type="ECO:0000256" key="1">
    <source>
        <dbReference type="SAM" id="Phobius"/>
    </source>
</evidence>
<dbReference type="HOGENOM" id="CLU_1149048_0_0_1"/>
<reference evidence="2" key="2">
    <citation type="submission" date="2024-10" db="UniProtKB">
        <authorList>
            <consortium name="EnsemblProtists"/>
        </authorList>
    </citation>
    <scope>IDENTIFICATION</scope>
</reference>
<dbReference type="AlphaFoldDB" id="A0A0D3K003"/>
<keyword evidence="1" id="KW-1133">Transmembrane helix</keyword>
<accession>A0A0D3K003</accession>
<keyword evidence="1" id="KW-0472">Membrane</keyword>
<keyword evidence="1" id="KW-0812">Transmembrane</keyword>
<keyword evidence="3" id="KW-1185">Reference proteome</keyword>
<dbReference type="GeneID" id="17274633"/>
<sequence>MLPALLFPLSAAIDLHASIEWQIEAYSAAAPSFLSSKAIDHSCVLGFATILDSTQKVLRNGTNGWTCMPANPSGPASEDGVWASAREAAPVCFDAAGLDWMKGWMARKKPLMKRDAFTPTALPPSAFARDLGFDNTDPFVTSKEEAGPDQWIESGPHLMIDAFTSDFSLGEPYTMFPGTDFAHLMIPASGYYGEETTLSPEELLDLLMSPPYIYILAALVLLLASGALAGGRGGSKAGTQLA</sequence>
<dbReference type="RefSeq" id="XP_005781517.1">
    <property type="nucleotide sequence ID" value="XM_005781460.1"/>
</dbReference>
<proteinExistence type="predicted"/>
<dbReference type="KEGG" id="ehx:EMIHUDRAFT_234180"/>
<evidence type="ECO:0000313" key="2">
    <source>
        <dbReference type="EnsemblProtists" id="EOD29088"/>
    </source>
</evidence>
<dbReference type="Proteomes" id="UP000013827">
    <property type="component" value="Unassembled WGS sequence"/>
</dbReference>
<name>A0A0D3K003_EMIH1</name>